<organism evidence="3 5">
    <name type="scientific">Demequina capsici</name>
    <dbReference type="NCBI Taxonomy" id="3075620"/>
    <lineage>
        <taxon>Bacteria</taxon>
        <taxon>Bacillati</taxon>
        <taxon>Actinomycetota</taxon>
        <taxon>Actinomycetes</taxon>
        <taxon>Micrococcales</taxon>
        <taxon>Demequinaceae</taxon>
        <taxon>Demequina</taxon>
    </lineage>
</organism>
<dbReference type="Proteomes" id="UP001303408">
    <property type="component" value="Chromosome"/>
</dbReference>
<protein>
    <submittedName>
        <fullName evidence="3">GDSL-type esterase/lipase family protein</fullName>
    </submittedName>
</protein>
<keyword evidence="5" id="KW-1185">Reference proteome</keyword>
<evidence type="ECO:0000256" key="1">
    <source>
        <dbReference type="SAM" id="Phobius"/>
    </source>
</evidence>
<accession>A0AA96FFX1</accession>
<feature type="transmembrane region" description="Helical" evidence="1">
    <location>
        <begin position="20"/>
        <end position="40"/>
    </location>
</feature>
<dbReference type="Pfam" id="PF13472">
    <property type="entry name" value="Lipase_GDSL_2"/>
    <property type="match status" value="1"/>
</dbReference>
<keyword evidence="1" id="KW-1133">Transmembrane helix</keyword>
<gene>
    <name evidence="3" type="ORF">RN606_01825</name>
    <name evidence="4" type="ORF">RN607_02100</name>
</gene>
<evidence type="ECO:0000313" key="3">
    <source>
        <dbReference type="EMBL" id="WNM24914.1"/>
    </source>
</evidence>
<dbReference type="InterPro" id="IPR036514">
    <property type="entry name" value="SGNH_hydro_sf"/>
</dbReference>
<dbReference type="Proteomes" id="UP001304125">
    <property type="component" value="Chromosome"/>
</dbReference>
<dbReference type="RefSeq" id="WP_313499394.1">
    <property type="nucleotide sequence ID" value="NZ_CP134879.1"/>
</dbReference>
<keyword evidence="1" id="KW-0812">Transmembrane</keyword>
<dbReference type="SUPFAM" id="SSF52266">
    <property type="entry name" value="SGNH hydrolase"/>
    <property type="match status" value="1"/>
</dbReference>
<reference evidence="3 5" key="1">
    <citation type="submission" date="2023-09" db="EMBL/GenBank/DDBJ databases">
        <title>Demequina sp. a novel bacteria isolated from Capsicum annuum.</title>
        <authorList>
            <person name="Humaira Z."/>
            <person name="Lee J."/>
            <person name="Cho D."/>
        </authorList>
    </citation>
    <scope>NUCLEOTIDE SEQUENCE [LARGE SCALE GENOMIC DNA]</scope>
    <source>
        <strain evidence="3 5">OYTSA14</strain>
        <strain evidence="4">PMTSA13</strain>
    </source>
</reference>
<evidence type="ECO:0000313" key="4">
    <source>
        <dbReference type="EMBL" id="WNM27821.1"/>
    </source>
</evidence>
<dbReference type="CDD" id="cd00229">
    <property type="entry name" value="SGNH_hydrolase"/>
    <property type="match status" value="1"/>
</dbReference>
<sequence length="296" mass="30757">MQTDAAHTVPQLRREAGGSAWGLAATLLVVAVLTIASVLVQMSGLPASTVAAADVSPSAAAPAPVVTVTPSPPPLAGVPEDVTEPLTPPVALFIGDSYSYGTGASDDEHRWTTRVAQIEGWEEVNHAYGGTGYISLSNVCAPDLCPAYSEAIDEAVADGVQPAIVVIAGGQNDTDEWLAGVDVVAAIQETYEKARAEFPHAWIIAVGPSWIGDVQDWQVDFDQAVQDAAAAVGASYISLLDPQVLDDPSYTVEDGVHVDDAGHAAIARRVIESLTLMRAEPRETPAAAPALAAARY</sequence>
<dbReference type="EMBL" id="CP134880">
    <property type="protein sequence ID" value="WNM27821.1"/>
    <property type="molecule type" value="Genomic_DNA"/>
</dbReference>
<evidence type="ECO:0000313" key="5">
    <source>
        <dbReference type="Proteomes" id="UP001304125"/>
    </source>
</evidence>
<keyword evidence="1" id="KW-0472">Membrane</keyword>
<dbReference type="AlphaFoldDB" id="A0AA96JDQ3"/>
<proteinExistence type="predicted"/>
<dbReference type="Gene3D" id="3.40.50.1110">
    <property type="entry name" value="SGNH hydrolase"/>
    <property type="match status" value="1"/>
</dbReference>
<name>A0AA96JDQ3_9MICO</name>
<feature type="domain" description="SGNH hydrolase-type esterase" evidence="2">
    <location>
        <begin position="93"/>
        <end position="265"/>
    </location>
</feature>
<accession>A0AA96JDQ3</accession>
<dbReference type="EMBL" id="CP134879">
    <property type="protein sequence ID" value="WNM24914.1"/>
    <property type="molecule type" value="Genomic_DNA"/>
</dbReference>
<dbReference type="InterPro" id="IPR013830">
    <property type="entry name" value="SGNH_hydro"/>
</dbReference>
<dbReference type="KEGG" id="dcp:RN607_02100"/>
<evidence type="ECO:0000259" key="2">
    <source>
        <dbReference type="Pfam" id="PF13472"/>
    </source>
</evidence>